<evidence type="ECO:0000313" key="3">
    <source>
        <dbReference type="EMBL" id="MBO8416443.1"/>
    </source>
</evidence>
<gene>
    <name evidence="3" type="primary">tusA</name>
    <name evidence="3" type="ORF">IAB19_08695</name>
</gene>
<dbReference type="InterPro" id="IPR001455">
    <property type="entry name" value="TusA-like"/>
</dbReference>
<comment type="similarity">
    <text evidence="1">Belongs to the sulfur carrier protein TusA family.</text>
</comment>
<dbReference type="PANTHER" id="PTHR33279">
    <property type="entry name" value="SULFUR CARRIER PROTEIN YEDF-RELATED"/>
    <property type="match status" value="1"/>
</dbReference>
<dbReference type="NCBIfam" id="NF001423">
    <property type="entry name" value="PRK00299.1"/>
    <property type="match status" value="1"/>
</dbReference>
<keyword evidence="3" id="KW-0808">Transferase</keyword>
<reference evidence="3" key="2">
    <citation type="journal article" date="2021" name="PeerJ">
        <title>Extensive microbial diversity within the chicken gut microbiome revealed by metagenomics and culture.</title>
        <authorList>
            <person name="Gilroy R."/>
            <person name="Ravi A."/>
            <person name="Getino M."/>
            <person name="Pursley I."/>
            <person name="Horton D.L."/>
            <person name="Alikhan N.F."/>
            <person name="Baker D."/>
            <person name="Gharbi K."/>
            <person name="Hall N."/>
            <person name="Watson M."/>
            <person name="Adriaenssens E.M."/>
            <person name="Foster-Nyarko E."/>
            <person name="Jarju S."/>
            <person name="Secka A."/>
            <person name="Antonio M."/>
            <person name="Oren A."/>
            <person name="Chaudhuri R.R."/>
            <person name="La Ragione R."/>
            <person name="Hildebrand F."/>
            <person name="Pallen M.J."/>
        </authorList>
    </citation>
    <scope>NUCLEOTIDE SEQUENCE</scope>
    <source>
        <strain evidence="3">17213</strain>
    </source>
</reference>
<dbReference type="PANTHER" id="PTHR33279:SF2">
    <property type="entry name" value="SULFUR CARRIER PROTEIN TUSA"/>
    <property type="match status" value="1"/>
</dbReference>
<organism evidence="3 4">
    <name type="scientific">Candidatus Avisuccinivibrio stercorigallinarum</name>
    <dbReference type="NCBI Taxonomy" id="2840704"/>
    <lineage>
        <taxon>Bacteria</taxon>
        <taxon>Pseudomonadati</taxon>
        <taxon>Pseudomonadota</taxon>
        <taxon>Gammaproteobacteria</taxon>
        <taxon>Aeromonadales</taxon>
        <taxon>Succinivibrionaceae</taxon>
        <taxon>Succinivibrionaceae incertae sedis</taxon>
        <taxon>Candidatus Avisuccinivibrio</taxon>
    </lineage>
</organism>
<protein>
    <submittedName>
        <fullName evidence="3">Sulfurtransferase TusA</fullName>
        <ecNumber evidence="3">2.8.1.-</ecNumber>
    </submittedName>
</protein>
<evidence type="ECO:0000259" key="2">
    <source>
        <dbReference type="PROSITE" id="PS01148"/>
    </source>
</evidence>
<dbReference type="Proteomes" id="UP000823631">
    <property type="component" value="Unassembled WGS sequence"/>
</dbReference>
<sequence length="75" mass="8545">MTVFTIDARGLSCPEPLMLVKAKMRKIERGDEIELFSDDPVSLRDVPAYCKFLGHTLLAKPDDDHPARFVLRKET</sequence>
<dbReference type="Pfam" id="PF01206">
    <property type="entry name" value="TusA"/>
    <property type="match status" value="1"/>
</dbReference>
<feature type="domain" description="UPF0033" evidence="2">
    <location>
        <begin position="6"/>
        <end position="30"/>
    </location>
</feature>
<dbReference type="SUPFAM" id="SSF64307">
    <property type="entry name" value="SirA-like"/>
    <property type="match status" value="1"/>
</dbReference>
<dbReference type="EC" id="2.8.1.-" evidence="3"/>
<dbReference type="InterPro" id="IPR036868">
    <property type="entry name" value="TusA-like_sf"/>
</dbReference>
<proteinExistence type="inferred from homology"/>
<reference evidence="3" key="1">
    <citation type="submission" date="2020-10" db="EMBL/GenBank/DDBJ databases">
        <authorList>
            <person name="Gilroy R."/>
        </authorList>
    </citation>
    <scope>NUCLEOTIDE SEQUENCE</scope>
    <source>
        <strain evidence="3">17213</strain>
    </source>
</reference>
<accession>A0A9D9DCD3</accession>
<evidence type="ECO:0000256" key="1">
    <source>
        <dbReference type="ARBA" id="ARBA00008984"/>
    </source>
</evidence>
<comment type="caution">
    <text evidence="3">The sequence shown here is derived from an EMBL/GenBank/DDBJ whole genome shotgun (WGS) entry which is preliminary data.</text>
</comment>
<dbReference type="GO" id="GO:0016740">
    <property type="term" value="F:transferase activity"/>
    <property type="evidence" value="ECO:0007669"/>
    <property type="project" value="UniProtKB-KW"/>
</dbReference>
<dbReference type="Gene3D" id="3.30.110.40">
    <property type="entry name" value="TusA-like domain"/>
    <property type="match status" value="1"/>
</dbReference>
<dbReference type="AlphaFoldDB" id="A0A9D9DCD3"/>
<dbReference type="PROSITE" id="PS01148">
    <property type="entry name" value="UPF0033"/>
    <property type="match status" value="1"/>
</dbReference>
<dbReference type="EMBL" id="JADINH010000174">
    <property type="protein sequence ID" value="MBO8416443.1"/>
    <property type="molecule type" value="Genomic_DNA"/>
</dbReference>
<name>A0A9D9DCD3_9GAMM</name>
<evidence type="ECO:0000313" key="4">
    <source>
        <dbReference type="Proteomes" id="UP000823631"/>
    </source>
</evidence>